<feature type="transmembrane region" description="Helical" evidence="1">
    <location>
        <begin position="22"/>
        <end position="49"/>
    </location>
</feature>
<feature type="non-terminal residue" evidence="2">
    <location>
        <position position="55"/>
    </location>
</feature>
<dbReference type="AlphaFoldDB" id="A0A9N9IMS9"/>
<reference evidence="2" key="1">
    <citation type="submission" date="2021-06" db="EMBL/GenBank/DDBJ databases">
        <authorList>
            <person name="Kallberg Y."/>
            <person name="Tangrot J."/>
            <person name="Rosling A."/>
        </authorList>
    </citation>
    <scope>NUCLEOTIDE SEQUENCE</scope>
    <source>
        <strain evidence="2">FL130A</strain>
    </source>
</reference>
<accession>A0A9N9IMS9</accession>
<gene>
    <name evidence="2" type="ORF">ALEPTO_LOCUS13005</name>
</gene>
<keyword evidence="1" id="KW-1133">Transmembrane helix</keyword>
<dbReference type="Proteomes" id="UP000789508">
    <property type="component" value="Unassembled WGS sequence"/>
</dbReference>
<dbReference type="OrthoDB" id="10349948at2759"/>
<keyword evidence="3" id="KW-1185">Reference proteome</keyword>
<comment type="caution">
    <text evidence="2">The sequence shown here is derived from an EMBL/GenBank/DDBJ whole genome shotgun (WGS) entry which is preliminary data.</text>
</comment>
<evidence type="ECO:0000313" key="2">
    <source>
        <dbReference type="EMBL" id="CAG8742547.1"/>
    </source>
</evidence>
<protein>
    <submittedName>
        <fullName evidence="2">7872_t:CDS:1</fullName>
    </submittedName>
</protein>
<name>A0A9N9IMS9_9GLOM</name>
<evidence type="ECO:0000313" key="3">
    <source>
        <dbReference type="Proteomes" id="UP000789508"/>
    </source>
</evidence>
<keyword evidence="1" id="KW-0812">Transmembrane</keyword>
<proteinExistence type="predicted"/>
<feature type="non-terminal residue" evidence="2">
    <location>
        <position position="1"/>
    </location>
</feature>
<organism evidence="2 3">
    <name type="scientific">Ambispora leptoticha</name>
    <dbReference type="NCBI Taxonomy" id="144679"/>
    <lineage>
        <taxon>Eukaryota</taxon>
        <taxon>Fungi</taxon>
        <taxon>Fungi incertae sedis</taxon>
        <taxon>Mucoromycota</taxon>
        <taxon>Glomeromycotina</taxon>
        <taxon>Glomeromycetes</taxon>
        <taxon>Archaeosporales</taxon>
        <taxon>Ambisporaceae</taxon>
        <taxon>Ambispora</taxon>
    </lineage>
</organism>
<sequence>IVAFAWGPRCFNILFDIFEGPIAFVLGASLIIVSSSEGIIFVMIVLYHIGSIVRI</sequence>
<evidence type="ECO:0000256" key="1">
    <source>
        <dbReference type="SAM" id="Phobius"/>
    </source>
</evidence>
<keyword evidence="1" id="KW-0472">Membrane</keyword>
<dbReference type="EMBL" id="CAJVPS010036064">
    <property type="protein sequence ID" value="CAG8742547.1"/>
    <property type="molecule type" value="Genomic_DNA"/>
</dbReference>